<evidence type="ECO:0000259" key="1">
    <source>
        <dbReference type="PROSITE" id="PS50404"/>
    </source>
</evidence>
<dbReference type="InterPro" id="IPR036249">
    <property type="entry name" value="Thioredoxin-like_sf"/>
</dbReference>
<dbReference type="SUPFAM" id="SSF47616">
    <property type="entry name" value="GST C-terminal domain-like"/>
    <property type="match status" value="1"/>
</dbReference>
<dbReference type="RefSeq" id="WP_285762831.1">
    <property type="nucleotide sequence ID" value="NZ_BSYJ01000001.1"/>
</dbReference>
<dbReference type="InterPro" id="IPR050983">
    <property type="entry name" value="GST_Omega/HSP26"/>
</dbReference>
<protein>
    <recommendedName>
        <fullName evidence="5">Glutathione S-transferase</fullName>
    </recommendedName>
</protein>
<proteinExistence type="predicted"/>
<dbReference type="PROSITE" id="PS50405">
    <property type="entry name" value="GST_CTER"/>
    <property type="match status" value="1"/>
</dbReference>
<evidence type="ECO:0008006" key="5">
    <source>
        <dbReference type="Google" id="ProtNLM"/>
    </source>
</evidence>
<dbReference type="InterPro" id="IPR004045">
    <property type="entry name" value="Glutathione_S-Trfase_N"/>
</dbReference>
<dbReference type="PROSITE" id="PS50404">
    <property type="entry name" value="GST_NTER"/>
    <property type="match status" value="1"/>
</dbReference>
<gene>
    <name evidence="3" type="ORF">MNKW57_06490</name>
</gene>
<sequence>MKLYSLPHSPYSARVRIQIALQGLPVEVLPPPIPLRTAEFYQHFPLGKLPVLELEDGNQVAESWAIMEYLEELSAGAGSGAALMPANPLDRARVRALGRYADLHLAVNALFPLFRAVTGAAEIEPGSLRDSLAAELRKGERLLAEDGTPERPMHLGDIALAPTIAYVLELAPAAGLDAPLAEFGHFSTWWSRMQGIPAVAETLQDMRQAYIAFAERMASKA</sequence>
<dbReference type="InterPro" id="IPR040079">
    <property type="entry name" value="Glutathione_S-Trfase"/>
</dbReference>
<comment type="caution">
    <text evidence="3">The sequence shown here is derived from an EMBL/GenBank/DDBJ whole genome shotgun (WGS) entry which is preliminary data.</text>
</comment>
<dbReference type="Gene3D" id="1.20.1050.10">
    <property type="match status" value="1"/>
</dbReference>
<dbReference type="Pfam" id="PF13417">
    <property type="entry name" value="GST_N_3"/>
    <property type="match status" value="1"/>
</dbReference>
<keyword evidence="4" id="KW-1185">Reference proteome</keyword>
<dbReference type="PANTHER" id="PTHR43968:SF6">
    <property type="entry name" value="GLUTATHIONE S-TRANSFERASE OMEGA"/>
    <property type="match status" value="1"/>
</dbReference>
<dbReference type="EMBL" id="BSYJ01000001">
    <property type="protein sequence ID" value="GMG86328.1"/>
    <property type="molecule type" value="Genomic_DNA"/>
</dbReference>
<organism evidence="3 4">
    <name type="scientific">Biformimicrobium ophioploci</name>
    <dbReference type="NCBI Taxonomy" id="3036711"/>
    <lineage>
        <taxon>Bacteria</taxon>
        <taxon>Pseudomonadati</taxon>
        <taxon>Pseudomonadota</taxon>
        <taxon>Gammaproteobacteria</taxon>
        <taxon>Cellvibrionales</taxon>
        <taxon>Microbulbiferaceae</taxon>
        <taxon>Biformimicrobium</taxon>
    </lineage>
</organism>
<name>A0ABQ6LW62_9GAMM</name>
<dbReference type="SFLD" id="SFLDS00019">
    <property type="entry name" value="Glutathione_Transferase_(cytos"/>
    <property type="match status" value="1"/>
</dbReference>
<evidence type="ECO:0000259" key="2">
    <source>
        <dbReference type="PROSITE" id="PS50405"/>
    </source>
</evidence>
<accession>A0ABQ6LW62</accession>
<dbReference type="InterPro" id="IPR010987">
    <property type="entry name" value="Glutathione-S-Trfase_C-like"/>
</dbReference>
<dbReference type="CDD" id="cd00570">
    <property type="entry name" value="GST_N_family"/>
    <property type="match status" value="1"/>
</dbReference>
<dbReference type="Gene3D" id="3.40.30.10">
    <property type="entry name" value="Glutaredoxin"/>
    <property type="match status" value="1"/>
</dbReference>
<feature type="domain" description="GST N-terminal" evidence="1">
    <location>
        <begin position="1"/>
        <end position="78"/>
    </location>
</feature>
<dbReference type="InterPro" id="IPR036282">
    <property type="entry name" value="Glutathione-S-Trfase_C_sf"/>
</dbReference>
<dbReference type="PANTHER" id="PTHR43968">
    <property type="match status" value="1"/>
</dbReference>
<evidence type="ECO:0000313" key="3">
    <source>
        <dbReference type="EMBL" id="GMG86328.1"/>
    </source>
</evidence>
<dbReference type="SUPFAM" id="SSF52833">
    <property type="entry name" value="Thioredoxin-like"/>
    <property type="match status" value="1"/>
</dbReference>
<reference evidence="3 4" key="1">
    <citation type="submission" date="2023-04" db="EMBL/GenBank/DDBJ databases">
        <title>Marinobulbifer ophiurae gen. nov., sp. Nov., isolate from tissue of brittle star Ophioplocus japonicus.</title>
        <authorList>
            <person name="Kawano K."/>
            <person name="Sawayama S."/>
            <person name="Nakagawa S."/>
        </authorList>
    </citation>
    <scope>NUCLEOTIDE SEQUENCE [LARGE SCALE GENOMIC DNA]</scope>
    <source>
        <strain evidence="3 4">NKW57</strain>
    </source>
</reference>
<evidence type="ECO:0000313" key="4">
    <source>
        <dbReference type="Proteomes" id="UP001224392"/>
    </source>
</evidence>
<dbReference type="Proteomes" id="UP001224392">
    <property type="component" value="Unassembled WGS sequence"/>
</dbReference>
<feature type="domain" description="GST C-terminal" evidence="2">
    <location>
        <begin position="87"/>
        <end position="213"/>
    </location>
</feature>